<sequence>RCTLFNVGVMFLKQRHALKFSKRYTSKGLSLKSPAAFAQSRRVSLSLAALYPAQYPPSSMISLLEAQGSHGLCL</sequence>
<dbReference type="GeneTree" id="ENSGT01110000270219"/>
<protein>
    <submittedName>
        <fullName evidence="1">Uncharacterized protein</fullName>
    </submittedName>
</protein>
<keyword evidence="2" id="KW-1185">Reference proteome</keyword>
<reference evidence="1" key="2">
    <citation type="submission" date="2025-09" db="UniProtKB">
        <authorList>
            <consortium name="Ensembl"/>
        </authorList>
    </citation>
    <scope>IDENTIFICATION</scope>
</reference>
<organism evidence="1 2">
    <name type="scientific">Chelonoidis abingdonii</name>
    <name type="common">Abingdon island giant tortoise</name>
    <name type="synonym">Testudo abingdonii</name>
    <dbReference type="NCBI Taxonomy" id="106734"/>
    <lineage>
        <taxon>Eukaryota</taxon>
        <taxon>Metazoa</taxon>
        <taxon>Chordata</taxon>
        <taxon>Craniata</taxon>
        <taxon>Vertebrata</taxon>
        <taxon>Euteleostomi</taxon>
        <taxon>Archelosauria</taxon>
        <taxon>Testudinata</taxon>
        <taxon>Testudines</taxon>
        <taxon>Cryptodira</taxon>
        <taxon>Durocryptodira</taxon>
        <taxon>Testudinoidea</taxon>
        <taxon>Testudinidae</taxon>
        <taxon>Chelonoidis</taxon>
    </lineage>
</organism>
<proteinExistence type="predicted"/>
<accession>A0A8C0G5L5</accession>
<evidence type="ECO:0000313" key="2">
    <source>
        <dbReference type="Proteomes" id="UP000694404"/>
    </source>
</evidence>
<dbReference type="Ensembl" id="ENSCABT00000004171.1">
    <property type="protein sequence ID" value="ENSCABP00000003844.1"/>
    <property type="gene ID" value="ENSCABG00000002904.1"/>
</dbReference>
<dbReference type="Proteomes" id="UP000694404">
    <property type="component" value="Unplaced"/>
</dbReference>
<name>A0A8C0G5L5_CHEAB</name>
<dbReference type="AlphaFoldDB" id="A0A8C0G5L5"/>
<evidence type="ECO:0000313" key="1">
    <source>
        <dbReference type="Ensembl" id="ENSCABP00000003844.1"/>
    </source>
</evidence>
<reference evidence="1" key="1">
    <citation type="submission" date="2025-08" db="UniProtKB">
        <authorList>
            <consortium name="Ensembl"/>
        </authorList>
    </citation>
    <scope>IDENTIFICATION</scope>
</reference>